<sequence length="149" mass="17190">MAKISLFPVLFFLFVFHDNIGTVKSSAVRTRDSRQPGAKTFIEVSCRTTRYPGLCMKYLARYANSSIRNEHQLARVALTISLYKARHTRSYMLKVAKELGSIKAEEYPAVRDCLQQIDDSVNQLRRSIREIRRCDPKSGISYDIFLAHR</sequence>
<dbReference type="Proteomes" id="UP000436088">
    <property type="component" value="Unassembled WGS sequence"/>
</dbReference>
<organism evidence="5 6">
    <name type="scientific">Hibiscus syriacus</name>
    <name type="common">Rose of Sharon</name>
    <dbReference type="NCBI Taxonomy" id="106335"/>
    <lineage>
        <taxon>Eukaryota</taxon>
        <taxon>Viridiplantae</taxon>
        <taxon>Streptophyta</taxon>
        <taxon>Embryophyta</taxon>
        <taxon>Tracheophyta</taxon>
        <taxon>Spermatophyta</taxon>
        <taxon>Magnoliopsida</taxon>
        <taxon>eudicotyledons</taxon>
        <taxon>Gunneridae</taxon>
        <taxon>Pentapetalae</taxon>
        <taxon>rosids</taxon>
        <taxon>malvids</taxon>
        <taxon>Malvales</taxon>
        <taxon>Malvaceae</taxon>
        <taxon>Malvoideae</taxon>
        <taxon>Hibiscus</taxon>
    </lineage>
</organism>
<dbReference type="InterPro" id="IPR035513">
    <property type="entry name" value="Invertase/methylesterase_inhib"/>
</dbReference>
<keyword evidence="1 3" id="KW-0732">Signal</keyword>
<feature type="chain" id="PRO_5025682482" evidence="3">
    <location>
        <begin position="26"/>
        <end position="149"/>
    </location>
</feature>
<proteinExistence type="inferred from homology"/>
<evidence type="ECO:0000256" key="3">
    <source>
        <dbReference type="SAM" id="SignalP"/>
    </source>
</evidence>
<dbReference type="AlphaFoldDB" id="A0A6A3BXE1"/>
<dbReference type="PANTHER" id="PTHR31080">
    <property type="entry name" value="PECTINESTERASE INHIBITOR-LIKE"/>
    <property type="match status" value="1"/>
</dbReference>
<accession>A0A6A3BXE1</accession>
<dbReference type="SMART" id="SM00856">
    <property type="entry name" value="PMEI"/>
    <property type="match status" value="1"/>
</dbReference>
<evidence type="ECO:0000256" key="2">
    <source>
        <dbReference type="ARBA" id="ARBA00038471"/>
    </source>
</evidence>
<dbReference type="NCBIfam" id="TIGR01614">
    <property type="entry name" value="PME_inhib"/>
    <property type="match status" value="1"/>
</dbReference>
<dbReference type="InterPro" id="IPR006501">
    <property type="entry name" value="Pectinesterase_inhib_dom"/>
</dbReference>
<evidence type="ECO:0000313" key="6">
    <source>
        <dbReference type="Proteomes" id="UP000436088"/>
    </source>
</evidence>
<dbReference type="InterPro" id="IPR051955">
    <property type="entry name" value="PME_Inhibitor"/>
</dbReference>
<protein>
    <submittedName>
        <fullName evidence="5">ARM repeat superfamily protein, D,CHO</fullName>
    </submittedName>
</protein>
<gene>
    <name evidence="5" type="ORF">F3Y22_tig00016563pilonHSYRG00104</name>
</gene>
<dbReference type="CDD" id="cd15798">
    <property type="entry name" value="PMEI-like_3"/>
    <property type="match status" value="1"/>
</dbReference>
<comment type="similarity">
    <text evidence="2">Belongs to the PMEI family.</text>
</comment>
<feature type="domain" description="Pectinesterase inhibitor" evidence="4">
    <location>
        <begin position="37"/>
        <end position="144"/>
    </location>
</feature>
<evidence type="ECO:0000259" key="4">
    <source>
        <dbReference type="SMART" id="SM00856"/>
    </source>
</evidence>
<dbReference type="Gene3D" id="1.20.140.40">
    <property type="entry name" value="Invertase/pectin methylesterase inhibitor family protein"/>
    <property type="match status" value="1"/>
</dbReference>
<keyword evidence="6" id="KW-1185">Reference proteome</keyword>
<comment type="caution">
    <text evidence="5">The sequence shown here is derived from an EMBL/GenBank/DDBJ whole genome shotgun (WGS) entry which is preliminary data.</text>
</comment>
<dbReference type="EMBL" id="VEPZ02000636">
    <property type="protein sequence ID" value="KAE8721275.1"/>
    <property type="molecule type" value="Genomic_DNA"/>
</dbReference>
<dbReference type="Pfam" id="PF04043">
    <property type="entry name" value="PMEI"/>
    <property type="match status" value="1"/>
</dbReference>
<evidence type="ECO:0000313" key="5">
    <source>
        <dbReference type="EMBL" id="KAE8721275.1"/>
    </source>
</evidence>
<name>A0A6A3BXE1_HIBSY</name>
<feature type="signal peptide" evidence="3">
    <location>
        <begin position="1"/>
        <end position="25"/>
    </location>
</feature>
<dbReference type="SUPFAM" id="SSF101148">
    <property type="entry name" value="Plant invertase/pectin methylesterase inhibitor"/>
    <property type="match status" value="1"/>
</dbReference>
<reference evidence="5" key="1">
    <citation type="submission" date="2019-09" db="EMBL/GenBank/DDBJ databases">
        <title>Draft genome information of white flower Hibiscus syriacus.</title>
        <authorList>
            <person name="Kim Y.-M."/>
        </authorList>
    </citation>
    <scope>NUCLEOTIDE SEQUENCE [LARGE SCALE GENOMIC DNA]</scope>
    <source>
        <strain evidence="5">YM2019G1</strain>
    </source>
</reference>
<evidence type="ECO:0000256" key="1">
    <source>
        <dbReference type="ARBA" id="ARBA00022729"/>
    </source>
</evidence>
<dbReference type="GO" id="GO:0004857">
    <property type="term" value="F:enzyme inhibitor activity"/>
    <property type="evidence" value="ECO:0007669"/>
    <property type="project" value="InterPro"/>
</dbReference>
<dbReference type="PANTHER" id="PTHR31080:SF12">
    <property type="entry name" value="PLANT INVERTASE_PECTIN METHYLESTERASE INHIBITOR"/>
    <property type="match status" value="1"/>
</dbReference>